<dbReference type="Gene3D" id="3.20.20.80">
    <property type="entry name" value="Glycosidases"/>
    <property type="match status" value="1"/>
</dbReference>
<dbReference type="SUPFAM" id="SSF51445">
    <property type="entry name" value="(Trans)glycosidases"/>
    <property type="match status" value="1"/>
</dbReference>
<dbReference type="InterPro" id="IPR001000">
    <property type="entry name" value="GH10_dom"/>
</dbReference>
<dbReference type="SUPFAM" id="SSF49785">
    <property type="entry name" value="Galactose-binding domain-like"/>
    <property type="match status" value="1"/>
</dbReference>
<dbReference type="InterPro" id="IPR008979">
    <property type="entry name" value="Galactose-bd-like_sf"/>
</dbReference>
<proteinExistence type="inferred from homology"/>
<dbReference type="Pfam" id="PF18459">
    <property type="entry name" value="PCSK9_C1"/>
    <property type="match status" value="2"/>
</dbReference>
<dbReference type="InterPro" id="IPR017853">
    <property type="entry name" value="GH"/>
</dbReference>
<dbReference type="Pfam" id="PF00331">
    <property type="entry name" value="Glyco_hydro_10"/>
    <property type="match status" value="1"/>
</dbReference>
<evidence type="ECO:0000256" key="3">
    <source>
        <dbReference type="ARBA" id="ARBA00022801"/>
    </source>
</evidence>
<evidence type="ECO:0000256" key="5">
    <source>
        <dbReference type="ARBA" id="ARBA00023326"/>
    </source>
</evidence>
<feature type="domain" description="GH10" evidence="6">
    <location>
        <begin position="221"/>
        <end position="523"/>
    </location>
</feature>
<organism evidence="7 8">
    <name type="scientific">Lymnaea stagnalis</name>
    <name type="common">Great pond snail</name>
    <name type="synonym">Helix stagnalis</name>
    <dbReference type="NCBI Taxonomy" id="6523"/>
    <lineage>
        <taxon>Eukaryota</taxon>
        <taxon>Metazoa</taxon>
        <taxon>Spiralia</taxon>
        <taxon>Lophotrochozoa</taxon>
        <taxon>Mollusca</taxon>
        <taxon>Gastropoda</taxon>
        <taxon>Heterobranchia</taxon>
        <taxon>Euthyneura</taxon>
        <taxon>Panpulmonata</taxon>
        <taxon>Hygrophila</taxon>
        <taxon>Lymnaeoidea</taxon>
        <taxon>Lymnaeidae</taxon>
        <taxon>Lymnaea</taxon>
    </lineage>
</organism>
<dbReference type="AlphaFoldDB" id="A0AAV2IKT9"/>
<comment type="similarity">
    <text evidence="1">Belongs to the glycosyl hydrolase 10 (cellulase F) family.</text>
</comment>
<keyword evidence="4" id="KW-0119">Carbohydrate metabolism</keyword>
<evidence type="ECO:0000259" key="6">
    <source>
        <dbReference type="PROSITE" id="PS51760"/>
    </source>
</evidence>
<dbReference type="Gene3D" id="2.60.120.260">
    <property type="entry name" value="Galactose-binding domain-like"/>
    <property type="match status" value="1"/>
</dbReference>
<accession>A0AAV2IKT9</accession>
<sequence>MNTAVAGDEPFERFRSSMLPLRVYVALASLCAWGVHGATELLQNPGFENGISNWLNDGFTMTADTSQKHGGTKSAKCTGRSENWMGPAQMVTIKPGGRYAFSLWVRLISDLPGSMYQSAAVKINFKWKDTGADDYVPVTYRNFIRAADGWVQVGADFVVPNREYNYAKIYLEGFAPHVDYYVDDATLTEIPENTNWKAEADQRIENLRKSNIQFNFNVASNLNKNDLKVQIDHTRHLFGFGSQMAADYLVDPDFRQFQNVVYYMFNWATIQEYKWPYNRGTREKPDFSVAIAATDELRKHGLNVRGHCMFWAVPGNQPGYAASMTGQTLKDTVDEHIKYITGVTKGKLAHWDVDNELLHGHFFETKTGDPNYTHHMFQAVHAADPTPKLFLNDYNVVSFGESTYAYLSQINEFKAANVGLGGVGVQSHFVKYQEPDPTLMKYRLDLLAQPGLPIWITEMDLAAHDETTRADWYETVLRLYFSHPAVEGILFWGFWDHDIDPNVALVHGNTFLLDKAGERYLQLTKQEWSTHVNRSLTSGTSFNIRGFQGDYDIIVWYQNKPIKIQKFHVDKTDTVVNVDISGDGHEIQLPVKTDPFAPVAVTHTVVSTGLYTVGHATSSSSSHQLTCATRWSSLSEVGDDKTIEVSCNDGEILTGCTSYLKNGDWQRDGEQIIMSNGKPACRATNGYRTTIGIQASARCCSLSGLTCTYKYAGQSGNGVDDQILIPCGNDGYPLGCGTYTYMSDSDGTYFTNTSCIGQNDGISAGVYSSAACCKGGNIQCTTVYSTFSGHPVGARATVQCPAGQVMTGCNVFTPNARAAGAFIETTNGVDQCVAVNGQVRFGNENAVQAIATCCHV</sequence>
<dbReference type="GO" id="GO:0031176">
    <property type="term" value="F:endo-1,4-beta-xylanase activity"/>
    <property type="evidence" value="ECO:0007669"/>
    <property type="project" value="UniProtKB-ARBA"/>
</dbReference>
<comment type="caution">
    <text evidence="7">The sequence shown here is derived from an EMBL/GenBank/DDBJ whole genome shotgun (WGS) entry which is preliminary data.</text>
</comment>
<dbReference type="PANTHER" id="PTHR31490">
    <property type="entry name" value="GLYCOSYL HYDROLASE"/>
    <property type="match status" value="1"/>
</dbReference>
<dbReference type="PANTHER" id="PTHR31490:SF1">
    <property type="entry name" value="ENDO-1,4-BETA-XYLANASE 1"/>
    <property type="match status" value="1"/>
</dbReference>
<evidence type="ECO:0000256" key="4">
    <source>
        <dbReference type="ARBA" id="ARBA00023277"/>
    </source>
</evidence>
<dbReference type="InterPro" id="IPR041254">
    <property type="entry name" value="PCSK9_C1"/>
</dbReference>
<dbReference type="EMBL" id="CAXITT010000702">
    <property type="protein sequence ID" value="CAL1545358.1"/>
    <property type="molecule type" value="Genomic_DNA"/>
</dbReference>
<evidence type="ECO:0000256" key="2">
    <source>
        <dbReference type="ARBA" id="ARBA00022737"/>
    </source>
</evidence>
<dbReference type="Gene3D" id="2.60.120.690">
    <property type="entry name" value="Proprotein convertase subtilisin/kexin type 9"/>
    <property type="match status" value="2"/>
</dbReference>
<dbReference type="SMART" id="SM00633">
    <property type="entry name" value="Glyco_10"/>
    <property type="match status" value="1"/>
</dbReference>
<evidence type="ECO:0000313" key="7">
    <source>
        <dbReference type="EMBL" id="CAL1545358.1"/>
    </source>
</evidence>
<keyword evidence="2" id="KW-0677">Repeat</keyword>
<protein>
    <recommendedName>
        <fullName evidence="6">GH10 domain-containing protein</fullName>
    </recommendedName>
</protein>
<dbReference type="PROSITE" id="PS51760">
    <property type="entry name" value="GH10_2"/>
    <property type="match status" value="1"/>
</dbReference>
<reference evidence="7 8" key="1">
    <citation type="submission" date="2024-04" db="EMBL/GenBank/DDBJ databases">
        <authorList>
            <consortium name="Genoscope - CEA"/>
            <person name="William W."/>
        </authorList>
    </citation>
    <scope>NUCLEOTIDE SEQUENCE [LARGE SCALE GENOMIC DNA]</scope>
</reference>
<dbReference type="GO" id="GO:0000272">
    <property type="term" value="P:polysaccharide catabolic process"/>
    <property type="evidence" value="ECO:0007669"/>
    <property type="project" value="UniProtKB-KW"/>
</dbReference>
<keyword evidence="3" id="KW-0378">Hydrolase</keyword>
<evidence type="ECO:0000256" key="1">
    <source>
        <dbReference type="ARBA" id="ARBA00007495"/>
    </source>
</evidence>
<keyword evidence="5" id="KW-0624">Polysaccharide degradation</keyword>
<name>A0AAV2IKT9_LYMST</name>
<dbReference type="Pfam" id="PF02018">
    <property type="entry name" value="CBM_4_9"/>
    <property type="match status" value="1"/>
</dbReference>
<dbReference type="InterPro" id="IPR003305">
    <property type="entry name" value="CenC_carb-bd"/>
</dbReference>
<gene>
    <name evidence="7" type="ORF">GSLYS_00018841001</name>
</gene>
<evidence type="ECO:0000313" key="8">
    <source>
        <dbReference type="Proteomes" id="UP001497497"/>
    </source>
</evidence>
<dbReference type="PRINTS" id="PR00134">
    <property type="entry name" value="GLHYDRLASE10"/>
</dbReference>
<dbReference type="InterPro" id="IPR044846">
    <property type="entry name" value="GH10"/>
</dbReference>
<keyword evidence="8" id="KW-1185">Reference proteome</keyword>
<dbReference type="Proteomes" id="UP001497497">
    <property type="component" value="Unassembled WGS sequence"/>
</dbReference>